<dbReference type="PROSITE" id="PS51683">
    <property type="entry name" value="SAM_OMT_II"/>
    <property type="match status" value="1"/>
</dbReference>
<dbReference type="GO" id="GO:0032259">
    <property type="term" value="P:methylation"/>
    <property type="evidence" value="ECO:0007669"/>
    <property type="project" value="UniProtKB-KW"/>
</dbReference>
<dbReference type="InterPro" id="IPR036390">
    <property type="entry name" value="WH_DNA-bd_sf"/>
</dbReference>
<dbReference type="OrthoDB" id="1606438at2759"/>
<evidence type="ECO:0000313" key="6">
    <source>
        <dbReference type="Proteomes" id="UP000036947"/>
    </source>
</evidence>
<dbReference type="SUPFAM" id="SSF46785">
    <property type="entry name" value="Winged helix' DNA-binding domain"/>
    <property type="match status" value="1"/>
</dbReference>
<keyword evidence="3" id="KW-0949">S-adenosyl-L-methionine</keyword>
<comment type="caution">
    <text evidence="5">The sequence shown here is derived from an EMBL/GenBank/DDBJ whole genome shotgun (WGS) entry which is preliminary data.</text>
</comment>
<dbReference type="Proteomes" id="UP000036947">
    <property type="component" value="Unassembled WGS sequence"/>
</dbReference>
<evidence type="ECO:0000256" key="1">
    <source>
        <dbReference type="ARBA" id="ARBA00022603"/>
    </source>
</evidence>
<dbReference type="Pfam" id="PF00891">
    <property type="entry name" value="Methyltransf_2"/>
    <property type="match status" value="1"/>
</dbReference>
<reference evidence="5 6" key="1">
    <citation type="journal article" date="2015" name="BMC Genomics">
        <title>The genome of the truffle-parasite Tolypocladium ophioglossoides and the evolution of antifungal peptaibiotics.</title>
        <authorList>
            <person name="Quandt C.A."/>
            <person name="Bushley K.E."/>
            <person name="Spatafora J.W."/>
        </authorList>
    </citation>
    <scope>NUCLEOTIDE SEQUENCE [LARGE SCALE GENOMIC DNA]</scope>
    <source>
        <strain evidence="5 6">CBS 100239</strain>
    </source>
</reference>
<evidence type="ECO:0000313" key="5">
    <source>
        <dbReference type="EMBL" id="KND95255.1"/>
    </source>
</evidence>
<name>A0A0L0NNH2_TOLOC</name>
<sequence>MKKTERDAIIEHVTQIKHLVHDPNSFLTELMVQQQQYHSIGWLCHFDVLSCIPIPPGALLYAEVAARAKVPVSTLRSVARMAMTAGLLCETKDGHLGHNPLSASFIKNVHMRTQLLHMFNQTVPILAGLARATEKWGDTTAPNETAYNLVNETDLPFFQHLKSRPDVNDNFDAFMRSQAVSHTGSRAEYLLDACDWKALGDATVVDVGGSSGSTATMLATAYPKLKLVVEDLAGPVNNARSRVLELPEEVRSRIDIVEYDFFTPQPVEGADVYLLRKILHDWPDATAILILQGIIEAMRPSSQLLIMDMVLPKPWSESRTFEAALRQKDLTMKQVFNAKEREVDEWRALLTKADPRLSIRAIQRPGGSELSVIVATLGGGSRLELANGVNGHNEDSHSS</sequence>
<dbReference type="SUPFAM" id="SSF53335">
    <property type="entry name" value="S-adenosyl-L-methionine-dependent methyltransferases"/>
    <property type="match status" value="1"/>
</dbReference>
<accession>A0A0L0NNH2</accession>
<proteinExistence type="predicted"/>
<evidence type="ECO:0000259" key="4">
    <source>
        <dbReference type="Pfam" id="PF00891"/>
    </source>
</evidence>
<keyword evidence="6" id="KW-1185">Reference proteome</keyword>
<organism evidence="5 6">
    <name type="scientific">Tolypocladium ophioglossoides (strain CBS 100239)</name>
    <name type="common">Snaketongue truffleclub</name>
    <name type="synonym">Elaphocordyceps ophioglossoides</name>
    <dbReference type="NCBI Taxonomy" id="1163406"/>
    <lineage>
        <taxon>Eukaryota</taxon>
        <taxon>Fungi</taxon>
        <taxon>Dikarya</taxon>
        <taxon>Ascomycota</taxon>
        <taxon>Pezizomycotina</taxon>
        <taxon>Sordariomycetes</taxon>
        <taxon>Hypocreomycetidae</taxon>
        <taxon>Hypocreales</taxon>
        <taxon>Ophiocordycipitaceae</taxon>
        <taxon>Tolypocladium</taxon>
    </lineage>
</organism>
<dbReference type="PANTHER" id="PTHR43712:SF19">
    <property type="entry name" value="DUAL O-METHYLTRANSFERASE_FAD-DEPENDENT MONOOXYGENASE ELCB"/>
    <property type="match status" value="1"/>
</dbReference>
<gene>
    <name evidence="5" type="ORF">TOPH_00045</name>
</gene>
<dbReference type="Gene3D" id="3.40.50.150">
    <property type="entry name" value="Vaccinia Virus protein VP39"/>
    <property type="match status" value="1"/>
</dbReference>
<dbReference type="GO" id="GO:0008171">
    <property type="term" value="F:O-methyltransferase activity"/>
    <property type="evidence" value="ECO:0007669"/>
    <property type="project" value="InterPro"/>
</dbReference>
<keyword evidence="1 5" id="KW-0489">Methyltransferase</keyword>
<dbReference type="InterPro" id="IPR001077">
    <property type="entry name" value="COMT_C"/>
</dbReference>
<keyword evidence="2 5" id="KW-0808">Transferase</keyword>
<protein>
    <submittedName>
        <fullName evidence="5">6-hydroxytryprostatin B O-methyltransferase</fullName>
    </submittedName>
</protein>
<dbReference type="PANTHER" id="PTHR43712">
    <property type="entry name" value="PUTATIVE (AFU_ORTHOLOGUE AFUA_4G14580)-RELATED"/>
    <property type="match status" value="1"/>
</dbReference>
<dbReference type="InterPro" id="IPR016461">
    <property type="entry name" value="COMT-like"/>
</dbReference>
<dbReference type="InterPro" id="IPR029063">
    <property type="entry name" value="SAM-dependent_MTases_sf"/>
</dbReference>
<evidence type="ECO:0000256" key="3">
    <source>
        <dbReference type="ARBA" id="ARBA00022691"/>
    </source>
</evidence>
<evidence type="ECO:0000256" key="2">
    <source>
        <dbReference type="ARBA" id="ARBA00022679"/>
    </source>
</evidence>
<dbReference type="AlphaFoldDB" id="A0A0L0NNH2"/>
<dbReference type="STRING" id="1163406.A0A0L0NNH2"/>
<dbReference type="EMBL" id="LFRF01000001">
    <property type="protein sequence ID" value="KND95255.1"/>
    <property type="molecule type" value="Genomic_DNA"/>
</dbReference>
<feature type="domain" description="O-methyltransferase C-terminal" evidence="4">
    <location>
        <begin position="158"/>
        <end position="353"/>
    </location>
</feature>